<keyword evidence="2" id="KW-1185">Reference proteome</keyword>
<sequence>MLNDIIASERMFGALGHVAATETPRCRLLLLLEESRKRQLQFVLDGRGRRIGQSPEELKENGKQLEDALSRALINYPIRTSDSSDTEGGSDVSERSVMVSQYLRGLVNRASSHSLKGDALQKLWPSVFTELVRDSVLEMRDRAAFRHSSLQRQRDRHMK</sequence>
<reference evidence="1 2" key="1">
    <citation type="journal article" date="2019" name="Mol. Ecol. Resour.">
        <title>Chromosome-level genome assembly of Triplophysa tibetana, a fish adapted to the harsh high-altitude environment of the Tibetan Plateau.</title>
        <authorList>
            <person name="Yang X."/>
            <person name="Liu H."/>
            <person name="Ma Z."/>
            <person name="Zou Y."/>
            <person name="Zou M."/>
            <person name="Mao Y."/>
            <person name="Li X."/>
            <person name="Wang H."/>
            <person name="Chen T."/>
            <person name="Wang W."/>
            <person name="Yang R."/>
        </authorList>
    </citation>
    <scope>NUCLEOTIDE SEQUENCE [LARGE SCALE GENOMIC DNA]</scope>
    <source>
        <strain evidence="1">TTIB1903HZAU</strain>
        <tissue evidence="1">Muscle</tissue>
    </source>
</reference>
<organism evidence="1 2">
    <name type="scientific">Triplophysa tibetana</name>
    <dbReference type="NCBI Taxonomy" id="1572043"/>
    <lineage>
        <taxon>Eukaryota</taxon>
        <taxon>Metazoa</taxon>
        <taxon>Chordata</taxon>
        <taxon>Craniata</taxon>
        <taxon>Vertebrata</taxon>
        <taxon>Euteleostomi</taxon>
        <taxon>Actinopterygii</taxon>
        <taxon>Neopterygii</taxon>
        <taxon>Teleostei</taxon>
        <taxon>Ostariophysi</taxon>
        <taxon>Cypriniformes</taxon>
        <taxon>Nemacheilidae</taxon>
        <taxon>Triplophysa</taxon>
    </lineage>
</organism>
<evidence type="ECO:0000313" key="1">
    <source>
        <dbReference type="EMBL" id="KAA0715304.1"/>
    </source>
</evidence>
<dbReference type="Proteomes" id="UP000324632">
    <property type="component" value="Chromosome 11"/>
</dbReference>
<protein>
    <submittedName>
        <fullName evidence="1">Leucine-rich repeat-containing protein 49</fullName>
    </submittedName>
</protein>
<accession>A0A5A9NYM2</accession>
<dbReference type="AlphaFoldDB" id="A0A5A9NYM2"/>
<gene>
    <name evidence="1" type="ORF">E1301_Tti024319</name>
</gene>
<comment type="caution">
    <text evidence="1">The sequence shown here is derived from an EMBL/GenBank/DDBJ whole genome shotgun (WGS) entry which is preliminary data.</text>
</comment>
<proteinExistence type="predicted"/>
<name>A0A5A9NYM2_9TELE</name>
<dbReference type="EMBL" id="SOYY01000011">
    <property type="protein sequence ID" value="KAA0715304.1"/>
    <property type="molecule type" value="Genomic_DNA"/>
</dbReference>
<evidence type="ECO:0000313" key="2">
    <source>
        <dbReference type="Proteomes" id="UP000324632"/>
    </source>
</evidence>